<reference evidence="1 2" key="1">
    <citation type="journal article" date="2016" name="Sci. Rep.">
        <title>Whole genome sequencing identifies a novel species of the genus Capnocytophaga isolated from dog and cat bite wounds in humans.</title>
        <authorList>
            <person name="Zangenah S."/>
            <person name="Abbasi N."/>
            <person name="Andersson A.F."/>
            <person name="Bergman P."/>
        </authorList>
    </citation>
    <scope>NUCLEOTIDE SEQUENCE [LARGE SCALE GENOMIC DNA]</scope>
    <source>
        <strain evidence="1 2">W5</strain>
    </source>
</reference>
<accession>A0ABW8QCD5</accession>
<comment type="caution">
    <text evidence="1">The sequence shown here is derived from an EMBL/GenBank/DDBJ whole genome shotgun (WGS) entry which is preliminary data.</text>
</comment>
<evidence type="ECO:0000313" key="2">
    <source>
        <dbReference type="Proteomes" id="UP001622370"/>
    </source>
</evidence>
<dbReference type="EMBL" id="JBJGWJ010000005">
    <property type="protein sequence ID" value="MFK8293722.1"/>
    <property type="molecule type" value="Genomic_DNA"/>
</dbReference>
<keyword evidence="2" id="KW-1185">Reference proteome</keyword>
<dbReference type="Proteomes" id="UP001622370">
    <property type="component" value="Unassembled WGS sequence"/>
</dbReference>
<organism evidence="1 2">
    <name type="scientific">Capnocytophaga stomatis</name>
    <dbReference type="NCBI Taxonomy" id="1848904"/>
    <lineage>
        <taxon>Bacteria</taxon>
        <taxon>Pseudomonadati</taxon>
        <taxon>Bacteroidota</taxon>
        <taxon>Flavobacteriia</taxon>
        <taxon>Flavobacteriales</taxon>
        <taxon>Flavobacteriaceae</taxon>
        <taxon>Capnocytophaga</taxon>
    </lineage>
</organism>
<sequence>MSEKLNSFGITQGGATLILRRNRWGVLLETSASHFKTSENEAKHYYNGNSELYSLGVIYELFQKDFFTFSPYATIGGQDAEIFLDYKFERRVTPTSLRITGDEANVTLGTRLYFRVASWKDNQWSLSLNADAYYRHSVSRVWRFNNMLIDSGKFNLSSFGFLAGLSVKYYF</sequence>
<protein>
    <recommendedName>
        <fullName evidence="3">Outer membrane protein beta-barrel domain-containing protein</fullName>
    </recommendedName>
</protein>
<name>A0ABW8QCD5_9FLAO</name>
<evidence type="ECO:0000313" key="1">
    <source>
        <dbReference type="EMBL" id="MFK8293722.1"/>
    </source>
</evidence>
<gene>
    <name evidence="1" type="ORF">ACI76L_08000</name>
</gene>
<proteinExistence type="predicted"/>
<evidence type="ECO:0008006" key="3">
    <source>
        <dbReference type="Google" id="ProtNLM"/>
    </source>
</evidence>
<dbReference type="RefSeq" id="WP_203967114.1">
    <property type="nucleotide sequence ID" value="NZ_BOPJ01000008.1"/>
</dbReference>